<name>A0A8W8IJR4_MAGGI</name>
<feature type="chain" id="PRO_5036498991" description="Short-chain collagen C4" evidence="1">
    <location>
        <begin position="17"/>
        <end position="191"/>
    </location>
</feature>
<feature type="signal peptide" evidence="1">
    <location>
        <begin position="1"/>
        <end position="16"/>
    </location>
</feature>
<evidence type="ECO:0000313" key="3">
    <source>
        <dbReference type="Proteomes" id="UP000005408"/>
    </source>
</evidence>
<keyword evidence="1" id="KW-0732">Signal</keyword>
<proteinExistence type="predicted"/>
<dbReference type="AlphaFoldDB" id="A0A8W8IJR4"/>
<evidence type="ECO:0008006" key="4">
    <source>
        <dbReference type="Google" id="ProtNLM"/>
    </source>
</evidence>
<accession>A0A8W8IJR4</accession>
<keyword evidence="3" id="KW-1185">Reference proteome</keyword>
<dbReference type="EnsemblMetazoa" id="G14313.2">
    <property type="protein sequence ID" value="G14313.2:cds"/>
    <property type="gene ID" value="G14313"/>
</dbReference>
<organism evidence="2 3">
    <name type="scientific">Magallana gigas</name>
    <name type="common">Pacific oyster</name>
    <name type="synonym">Crassostrea gigas</name>
    <dbReference type="NCBI Taxonomy" id="29159"/>
    <lineage>
        <taxon>Eukaryota</taxon>
        <taxon>Metazoa</taxon>
        <taxon>Spiralia</taxon>
        <taxon>Lophotrochozoa</taxon>
        <taxon>Mollusca</taxon>
        <taxon>Bivalvia</taxon>
        <taxon>Autobranchia</taxon>
        <taxon>Pteriomorphia</taxon>
        <taxon>Ostreida</taxon>
        <taxon>Ostreoidea</taxon>
        <taxon>Ostreidae</taxon>
        <taxon>Magallana</taxon>
    </lineage>
</organism>
<dbReference type="Proteomes" id="UP000005408">
    <property type="component" value="Unassembled WGS sequence"/>
</dbReference>
<reference evidence="2" key="1">
    <citation type="submission" date="2022-08" db="UniProtKB">
        <authorList>
            <consortium name="EnsemblMetazoa"/>
        </authorList>
    </citation>
    <scope>IDENTIFICATION</scope>
    <source>
        <strain evidence="2">05x7-T-G4-1.051#20</strain>
    </source>
</reference>
<evidence type="ECO:0000256" key="1">
    <source>
        <dbReference type="SAM" id="SignalP"/>
    </source>
</evidence>
<evidence type="ECO:0000313" key="2">
    <source>
        <dbReference type="EnsemblMetazoa" id="G14313.2:cds"/>
    </source>
</evidence>
<protein>
    <recommendedName>
        <fullName evidence="4">Short-chain collagen C4</fullName>
    </recommendedName>
</protein>
<sequence length="191" mass="20926">MVVWILLIVFLAQAVAEKRILLNDPNLVQSQIHALERKMEDVSLQFTDLSAKYSTLLTKTNAGGIFVRWGRKDCPGNKTELVYSGFAGGSYYRHNGAAAEFVCLPPDPDLTTKYTSSYAYMYGSEYYSNEFGHDGGNDLPCSVCRSTVQSSVLMIPAKSSCYDGWSMQYQGDLVAGYTANEAAKTCGCGSL</sequence>